<reference evidence="4" key="1">
    <citation type="journal article" date="2019" name="Int. J. Syst. Evol. Microbiol.">
        <title>The Global Catalogue of Microorganisms (GCM) 10K type strain sequencing project: providing services to taxonomists for standard genome sequencing and annotation.</title>
        <authorList>
            <consortium name="The Broad Institute Genomics Platform"/>
            <consortium name="The Broad Institute Genome Sequencing Center for Infectious Disease"/>
            <person name="Wu L."/>
            <person name="Ma J."/>
        </authorList>
    </citation>
    <scope>NUCLEOTIDE SEQUENCE [LARGE SCALE GENOMIC DNA]</scope>
    <source>
        <strain evidence="4">JCM 14718</strain>
    </source>
</reference>
<keyword evidence="4" id="KW-1185">Reference proteome</keyword>
<dbReference type="PANTHER" id="PTHR33542">
    <property type="entry name" value="SIROHYDROCHLORIN FERROCHELATASE, CHLOROPLASTIC"/>
    <property type="match status" value="1"/>
</dbReference>
<evidence type="ECO:0000256" key="1">
    <source>
        <dbReference type="ARBA" id="ARBA00022723"/>
    </source>
</evidence>
<gene>
    <name evidence="3" type="ORF">GCM10009765_48620</name>
</gene>
<protein>
    <submittedName>
        <fullName evidence="3">CbiX/SirB N-terminal domain-containing protein</fullName>
    </submittedName>
</protein>
<keyword evidence="2" id="KW-0456">Lyase</keyword>
<evidence type="ECO:0000313" key="3">
    <source>
        <dbReference type="EMBL" id="GAA1693641.1"/>
    </source>
</evidence>
<evidence type="ECO:0000313" key="4">
    <source>
        <dbReference type="Proteomes" id="UP001500618"/>
    </source>
</evidence>
<evidence type="ECO:0000256" key="2">
    <source>
        <dbReference type="ARBA" id="ARBA00023239"/>
    </source>
</evidence>
<dbReference type="Gene3D" id="3.40.50.1400">
    <property type="match status" value="2"/>
</dbReference>
<dbReference type="Proteomes" id="UP001500618">
    <property type="component" value="Unassembled WGS sequence"/>
</dbReference>
<dbReference type="PANTHER" id="PTHR33542:SF5">
    <property type="entry name" value="FERROCHELATASE CHE1"/>
    <property type="match status" value="1"/>
</dbReference>
<dbReference type="EMBL" id="BAAANY010000020">
    <property type="protein sequence ID" value="GAA1693641.1"/>
    <property type="molecule type" value="Genomic_DNA"/>
</dbReference>
<comment type="caution">
    <text evidence="3">The sequence shown here is derived from an EMBL/GenBank/DDBJ whole genome shotgun (WGS) entry which is preliminary data.</text>
</comment>
<dbReference type="RefSeq" id="WP_163572869.1">
    <property type="nucleotide sequence ID" value="NZ_BAAANY010000020.1"/>
</dbReference>
<dbReference type="CDD" id="cd03416">
    <property type="entry name" value="CbiX_SirB_N"/>
    <property type="match status" value="1"/>
</dbReference>
<dbReference type="SUPFAM" id="SSF53800">
    <property type="entry name" value="Chelatase"/>
    <property type="match status" value="1"/>
</dbReference>
<dbReference type="InterPro" id="IPR050963">
    <property type="entry name" value="Sirohydro_Cobaltochel/CbiX"/>
</dbReference>
<organism evidence="3 4">
    <name type="scientific">Fodinicola feengrottensis</name>
    <dbReference type="NCBI Taxonomy" id="435914"/>
    <lineage>
        <taxon>Bacteria</taxon>
        <taxon>Bacillati</taxon>
        <taxon>Actinomycetota</taxon>
        <taxon>Actinomycetes</taxon>
        <taxon>Mycobacteriales</taxon>
        <taxon>Fodinicola</taxon>
    </lineage>
</organism>
<sequence length="222" mass="23104">MTLVAVAHGSRDPRAAESTAALIREVRAQRPAADVRHAFLELAEPLLGEVLSHLTEPAVVVPLLLSGGYHVHVDLPATAREHRLGTALGPDQLLVEALVDRLAEAGWRPGDAVVLAAAGSRDQRAVADSVAMGQLVSDALGTDVTTSFVSAAEPTITEAVRGYGRRPVAVATYLLAPGFFADQVIAASEGLPCSAPLGAHPAVARLVWKRYDEARGCAAATS</sequence>
<keyword evidence="1" id="KW-0479">Metal-binding</keyword>
<dbReference type="Pfam" id="PF01903">
    <property type="entry name" value="CbiX"/>
    <property type="match status" value="2"/>
</dbReference>
<accession>A0ABP4TTV0</accession>
<dbReference type="InterPro" id="IPR002762">
    <property type="entry name" value="CbiX-like"/>
</dbReference>
<name>A0ABP4TTV0_9ACTN</name>
<proteinExistence type="predicted"/>